<organism evidence="3 4">
    <name type="scientific">Smittium megazygosporum</name>
    <dbReference type="NCBI Taxonomy" id="133381"/>
    <lineage>
        <taxon>Eukaryota</taxon>
        <taxon>Fungi</taxon>
        <taxon>Fungi incertae sedis</taxon>
        <taxon>Zoopagomycota</taxon>
        <taxon>Kickxellomycotina</taxon>
        <taxon>Harpellomycetes</taxon>
        <taxon>Harpellales</taxon>
        <taxon>Legeriomycetaceae</taxon>
        <taxon>Smittium</taxon>
    </lineage>
</organism>
<keyword evidence="1" id="KW-0479">Metal-binding</keyword>
<proteinExistence type="predicted"/>
<dbReference type="InterPro" id="IPR051826">
    <property type="entry name" value="E3_ubiquitin-ligase_domain"/>
</dbReference>
<dbReference type="InterPro" id="IPR013083">
    <property type="entry name" value="Znf_RING/FYVE/PHD"/>
</dbReference>
<dbReference type="Pfam" id="PF13639">
    <property type="entry name" value="zf-RING_2"/>
    <property type="match status" value="1"/>
</dbReference>
<keyword evidence="1" id="KW-0863">Zinc-finger</keyword>
<dbReference type="GO" id="GO:0008270">
    <property type="term" value="F:zinc ion binding"/>
    <property type="evidence" value="ECO:0007669"/>
    <property type="project" value="UniProtKB-KW"/>
</dbReference>
<dbReference type="SUPFAM" id="SSF57850">
    <property type="entry name" value="RING/U-box"/>
    <property type="match status" value="1"/>
</dbReference>
<dbReference type="GO" id="GO:0006511">
    <property type="term" value="P:ubiquitin-dependent protein catabolic process"/>
    <property type="evidence" value="ECO:0007669"/>
    <property type="project" value="TreeGrafter"/>
</dbReference>
<keyword evidence="1" id="KW-0862">Zinc</keyword>
<dbReference type="CDD" id="cd16473">
    <property type="entry name" value="RING-H2_RNF103"/>
    <property type="match status" value="1"/>
</dbReference>
<name>A0A2T9Z8J1_9FUNG</name>
<gene>
    <name evidence="3" type="ORF">BB560_004684</name>
</gene>
<dbReference type="Proteomes" id="UP000245609">
    <property type="component" value="Unassembled WGS sequence"/>
</dbReference>
<dbReference type="PANTHER" id="PTHR22765:SF411">
    <property type="entry name" value="OS02G0248440 PROTEIN"/>
    <property type="match status" value="1"/>
</dbReference>
<evidence type="ECO:0000313" key="4">
    <source>
        <dbReference type="Proteomes" id="UP000245609"/>
    </source>
</evidence>
<dbReference type="AlphaFoldDB" id="A0A2T9Z8J1"/>
<evidence type="ECO:0000313" key="3">
    <source>
        <dbReference type="EMBL" id="PVV00916.1"/>
    </source>
</evidence>
<dbReference type="Gene3D" id="3.30.40.10">
    <property type="entry name" value="Zinc/RING finger domain, C3HC4 (zinc finger)"/>
    <property type="match status" value="1"/>
</dbReference>
<evidence type="ECO:0000259" key="2">
    <source>
        <dbReference type="PROSITE" id="PS50089"/>
    </source>
</evidence>
<sequence>MYTSSSLDILHKSSQDSSFSENSISIECTQPLPYIPSTQALDSSVGNVSSDKENSTGFWGAIKSLVKRRRQNRTYAASNRNTTNNRRVPGFLSSDPMLYGGFVVAMDSAEDAMSRSDNSCPQLDKTAHLNANELNTYPILPLINTTELKEKHIPGTTLELENEASQHELEEASKPKLIDCSFCMEKIKPTDSVRVIPCFHFFHATCLDPWLLQFGNHCPTCRFNLSKYKE</sequence>
<protein>
    <recommendedName>
        <fullName evidence="2">RING-type domain-containing protein</fullName>
    </recommendedName>
</protein>
<feature type="domain" description="RING-type" evidence="2">
    <location>
        <begin position="180"/>
        <end position="222"/>
    </location>
</feature>
<dbReference type="GO" id="GO:0061630">
    <property type="term" value="F:ubiquitin protein ligase activity"/>
    <property type="evidence" value="ECO:0007669"/>
    <property type="project" value="TreeGrafter"/>
</dbReference>
<dbReference type="STRING" id="133381.A0A2T9Z8J1"/>
<dbReference type="SMART" id="SM00184">
    <property type="entry name" value="RING"/>
    <property type="match status" value="1"/>
</dbReference>
<dbReference type="PANTHER" id="PTHR22765">
    <property type="entry name" value="RING FINGER AND PROTEASE ASSOCIATED DOMAIN-CONTAINING"/>
    <property type="match status" value="1"/>
</dbReference>
<dbReference type="PROSITE" id="PS50089">
    <property type="entry name" value="ZF_RING_2"/>
    <property type="match status" value="1"/>
</dbReference>
<accession>A0A2T9Z8J1</accession>
<reference evidence="3 4" key="1">
    <citation type="journal article" date="2018" name="MBio">
        <title>Comparative Genomics Reveals the Core Gene Toolbox for the Fungus-Insect Symbiosis.</title>
        <authorList>
            <person name="Wang Y."/>
            <person name="Stata M."/>
            <person name="Wang W."/>
            <person name="Stajich J.E."/>
            <person name="White M.M."/>
            <person name="Moncalvo J.M."/>
        </authorList>
    </citation>
    <scope>NUCLEOTIDE SEQUENCE [LARGE SCALE GENOMIC DNA]</scope>
    <source>
        <strain evidence="3 4">SC-DP-2</strain>
    </source>
</reference>
<keyword evidence="4" id="KW-1185">Reference proteome</keyword>
<dbReference type="EMBL" id="MBFS01001512">
    <property type="protein sequence ID" value="PVV00916.1"/>
    <property type="molecule type" value="Genomic_DNA"/>
</dbReference>
<evidence type="ECO:0000256" key="1">
    <source>
        <dbReference type="PROSITE-ProRule" id="PRU00175"/>
    </source>
</evidence>
<comment type="caution">
    <text evidence="3">The sequence shown here is derived from an EMBL/GenBank/DDBJ whole genome shotgun (WGS) entry which is preliminary data.</text>
</comment>
<dbReference type="OrthoDB" id="8062037at2759"/>
<dbReference type="InterPro" id="IPR001841">
    <property type="entry name" value="Znf_RING"/>
</dbReference>